<dbReference type="GO" id="GO:0005524">
    <property type="term" value="F:ATP binding"/>
    <property type="evidence" value="ECO:0007669"/>
    <property type="project" value="UniProtKB-UniRule"/>
</dbReference>
<evidence type="ECO:0000256" key="15">
    <source>
        <dbReference type="ARBA" id="ARBA00048679"/>
    </source>
</evidence>
<accession>A0A2I0AVN7</accession>
<keyword evidence="11 18" id="KW-0472">Membrane</keyword>
<sequence length="425" mass="47284">MSLTHSSPVAAPDSSSSKVSDGFPFLKIFIPVVASATGIILGLLFFFCVRKMCSRRNTHRKKNINWPMIELRKFQFDEIEKATNAFSEERLIGSGAFGNVYRGVFDGEKTAVAIKRAHSDSYQSAEEFRNEVELLSRVKHRNLVGLVGYCAEAGQRILVYEYVPHGSLSEYILGKGRRPLTWQQRVNIAMGAAKGIAHLHELEPSIIHRDVKPSNILIDNEFEGKVSDFGLVKLGPDGDKSHVSTQVKGTPGYMDPAYCSSLHLTPSSDVFSFGVILLQLVSACPVLDHLRHKSHYHISDWAKPSIEKGRVEEILDPNLQITGCNMKVMLKMANVGILCTAWEPKDRPSMSHVVRELEALYHLTKKVQKSSETDELQSISIDGIGLQRFSVEGFDDLSSRSVSLRCLDVNRVSFEFDGNNLSGTS</sequence>
<evidence type="ECO:0000313" key="21">
    <source>
        <dbReference type="Proteomes" id="UP000236161"/>
    </source>
</evidence>
<comment type="catalytic activity">
    <reaction evidence="14">
        <text>L-threonyl-[protein] + ATP = O-phospho-L-threonyl-[protein] + ADP + H(+)</text>
        <dbReference type="Rhea" id="RHEA:46608"/>
        <dbReference type="Rhea" id="RHEA-COMP:11060"/>
        <dbReference type="Rhea" id="RHEA-COMP:11605"/>
        <dbReference type="ChEBI" id="CHEBI:15378"/>
        <dbReference type="ChEBI" id="CHEBI:30013"/>
        <dbReference type="ChEBI" id="CHEBI:30616"/>
        <dbReference type="ChEBI" id="CHEBI:61977"/>
        <dbReference type="ChEBI" id="CHEBI:456216"/>
        <dbReference type="EC" id="2.7.11.1"/>
    </reaction>
</comment>
<name>A0A2I0AVN7_9ASPA</name>
<dbReference type="OrthoDB" id="4062651at2759"/>
<evidence type="ECO:0000256" key="13">
    <source>
        <dbReference type="ARBA" id="ARBA00023180"/>
    </source>
</evidence>
<feature type="binding site" evidence="16">
    <location>
        <position position="115"/>
    </location>
    <ligand>
        <name>ATP</name>
        <dbReference type="ChEBI" id="CHEBI:30616"/>
    </ligand>
</feature>
<keyword evidence="4" id="KW-0808">Transferase</keyword>
<feature type="transmembrane region" description="Helical" evidence="18">
    <location>
        <begin position="28"/>
        <end position="49"/>
    </location>
</feature>
<dbReference type="Gene3D" id="1.10.510.10">
    <property type="entry name" value="Transferase(Phosphotransferase) domain 1"/>
    <property type="match status" value="1"/>
</dbReference>
<dbReference type="Pfam" id="PF07714">
    <property type="entry name" value="PK_Tyr_Ser-Thr"/>
    <property type="match status" value="1"/>
</dbReference>
<dbReference type="InterPro" id="IPR008271">
    <property type="entry name" value="Ser/Thr_kinase_AS"/>
</dbReference>
<dbReference type="InterPro" id="IPR001245">
    <property type="entry name" value="Ser-Thr/Tyr_kinase_cat_dom"/>
</dbReference>
<comment type="catalytic activity">
    <reaction evidence="15">
        <text>L-seryl-[protein] + ATP = O-phospho-L-seryl-[protein] + ADP + H(+)</text>
        <dbReference type="Rhea" id="RHEA:17989"/>
        <dbReference type="Rhea" id="RHEA-COMP:9863"/>
        <dbReference type="Rhea" id="RHEA-COMP:11604"/>
        <dbReference type="ChEBI" id="CHEBI:15378"/>
        <dbReference type="ChEBI" id="CHEBI:29999"/>
        <dbReference type="ChEBI" id="CHEBI:30616"/>
        <dbReference type="ChEBI" id="CHEBI:83421"/>
        <dbReference type="ChEBI" id="CHEBI:456216"/>
        <dbReference type="EC" id="2.7.11.1"/>
    </reaction>
</comment>
<dbReference type="PROSITE" id="PS00108">
    <property type="entry name" value="PROTEIN_KINASE_ST"/>
    <property type="match status" value="1"/>
</dbReference>
<evidence type="ECO:0000256" key="7">
    <source>
        <dbReference type="ARBA" id="ARBA00022741"/>
    </source>
</evidence>
<keyword evidence="7 16" id="KW-0547">Nucleotide-binding</keyword>
<keyword evidence="10 18" id="KW-1133">Transmembrane helix</keyword>
<dbReference type="FunFam" id="1.10.510.10:FF:000287">
    <property type="entry name" value="probable LRR receptor-like serine/threonine-protein kinase RKF3"/>
    <property type="match status" value="1"/>
</dbReference>
<dbReference type="AlphaFoldDB" id="A0A2I0AVN7"/>
<evidence type="ECO:0000256" key="17">
    <source>
        <dbReference type="RuleBase" id="RU000304"/>
    </source>
</evidence>
<dbReference type="Gene3D" id="3.30.200.20">
    <property type="entry name" value="Phosphorylase Kinase, domain 1"/>
    <property type="match status" value="1"/>
</dbReference>
<evidence type="ECO:0000256" key="3">
    <source>
        <dbReference type="ARBA" id="ARBA00022527"/>
    </source>
</evidence>
<evidence type="ECO:0000256" key="6">
    <source>
        <dbReference type="ARBA" id="ARBA00022729"/>
    </source>
</evidence>
<dbReference type="CDD" id="cd14066">
    <property type="entry name" value="STKc_IRAK"/>
    <property type="match status" value="1"/>
</dbReference>
<evidence type="ECO:0000256" key="12">
    <source>
        <dbReference type="ARBA" id="ARBA00023170"/>
    </source>
</evidence>
<dbReference type="SMART" id="SM00220">
    <property type="entry name" value="S_TKc"/>
    <property type="match status" value="1"/>
</dbReference>
<keyword evidence="5 18" id="KW-0812">Transmembrane</keyword>
<dbReference type="GO" id="GO:0004674">
    <property type="term" value="F:protein serine/threonine kinase activity"/>
    <property type="evidence" value="ECO:0007669"/>
    <property type="project" value="UniProtKB-KW"/>
</dbReference>
<evidence type="ECO:0000256" key="2">
    <source>
        <dbReference type="ARBA" id="ARBA00012513"/>
    </source>
</evidence>
<evidence type="ECO:0000313" key="20">
    <source>
        <dbReference type="EMBL" id="PKA59612.1"/>
    </source>
</evidence>
<dbReference type="InterPro" id="IPR017441">
    <property type="entry name" value="Protein_kinase_ATP_BS"/>
</dbReference>
<dbReference type="FunFam" id="3.30.200.20:FF:000039">
    <property type="entry name" value="receptor-like protein kinase FERONIA"/>
    <property type="match status" value="1"/>
</dbReference>
<dbReference type="PANTHER" id="PTHR47989:SF61">
    <property type="entry name" value="PROTEIN KINASE DOMAIN-CONTAINING PROTEIN"/>
    <property type="match status" value="1"/>
</dbReference>
<evidence type="ECO:0000256" key="4">
    <source>
        <dbReference type="ARBA" id="ARBA00022679"/>
    </source>
</evidence>
<keyword evidence="21" id="KW-1185">Reference proteome</keyword>
<evidence type="ECO:0000256" key="14">
    <source>
        <dbReference type="ARBA" id="ARBA00047899"/>
    </source>
</evidence>
<proteinExistence type="inferred from homology"/>
<comment type="similarity">
    <text evidence="17">Belongs to the protein kinase superfamily.</text>
</comment>
<evidence type="ECO:0000256" key="10">
    <source>
        <dbReference type="ARBA" id="ARBA00022989"/>
    </source>
</evidence>
<dbReference type="PANTHER" id="PTHR47989">
    <property type="entry name" value="OS01G0750732 PROTEIN"/>
    <property type="match status" value="1"/>
</dbReference>
<keyword evidence="8 20" id="KW-0418">Kinase</keyword>
<dbReference type="InterPro" id="IPR000719">
    <property type="entry name" value="Prot_kinase_dom"/>
</dbReference>
<dbReference type="GO" id="GO:0016020">
    <property type="term" value="C:membrane"/>
    <property type="evidence" value="ECO:0007669"/>
    <property type="project" value="UniProtKB-SubCell"/>
</dbReference>
<dbReference type="SUPFAM" id="SSF56112">
    <property type="entry name" value="Protein kinase-like (PK-like)"/>
    <property type="match status" value="1"/>
</dbReference>
<dbReference type="Proteomes" id="UP000236161">
    <property type="component" value="Unassembled WGS sequence"/>
</dbReference>
<comment type="subcellular location">
    <subcellularLocation>
        <location evidence="1">Membrane</location>
        <topology evidence="1">Single-pass type I membrane protein</topology>
    </subcellularLocation>
</comment>
<evidence type="ECO:0000256" key="11">
    <source>
        <dbReference type="ARBA" id="ARBA00023136"/>
    </source>
</evidence>
<organism evidence="20 21">
    <name type="scientific">Apostasia shenzhenica</name>
    <dbReference type="NCBI Taxonomy" id="1088818"/>
    <lineage>
        <taxon>Eukaryota</taxon>
        <taxon>Viridiplantae</taxon>
        <taxon>Streptophyta</taxon>
        <taxon>Embryophyta</taxon>
        <taxon>Tracheophyta</taxon>
        <taxon>Spermatophyta</taxon>
        <taxon>Magnoliopsida</taxon>
        <taxon>Liliopsida</taxon>
        <taxon>Asparagales</taxon>
        <taxon>Orchidaceae</taxon>
        <taxon>Apostasioideae</taxon>
        <taxon>Apostasia</taxon>
    </lineage>
</organism>
<feature type="domain" description="Protein kinase" evidence="19">
    <location>
        <begin position="86"/>
        <end position="361"/>
    </location>
</feature>
<dbReference type="PROSITE" id="PS50011">
    <property type="entry name" value="PROTEIN_KINASE_DOM"/>
    <property type="match status" value="1"/>
</dbReference>
<evidence type="ECO:0000256" key="5">
    <source>
        <dbReference type="ARBA" id="ARBA00022692"/>
    </source>
</evidence>
<protein>
    <recommendedName>
        <fullName evidence="2">non-specific serine/threonine protein kinase</fullName>
        <ecNumber evidence="2">2.7.11.1</ecNumber>
    </recommendedName>
</protein>
<dbReference type="InterPro" id="IPR011009">
    <property type="entry name" value="Kinase-like_dom_sf"/>
</dbReference>
<dbReference type="STRING" id="1088818.A0A2I0AVN7"/>
<evidence type="ECO:0000256" key="18">
    <source>
        <dbReference type="SAM" id="Phobius"/>
    </source>
</evidence>
<keyword evidence="12 20" id="KW-0675">Receptor</keyword>
<dbReference type="PROSITE" id="PS00107">
    <property type="entry name" value="PROTEIN_KINASE_ATP"/>
    <property type="match status" value="1"/>
</dbReference>
<keyword evidence="3 17" id="KW-0723">Serine/threonine-protein kinase</keyword>
<dbReference type="EMBL" id="KZ451947">
    <property type="protein sequence ID" value="PKA59612.1"/>
    <property type="molecule type" value="Genomic_DNA"/>
</dbReference>
<keyword evidence="13" id="KW-0325">Glycoprotein</keyword>
<evidence type="ECO:0000259" key="19">
    <source>
        <dbReference type="PROSITE" id="PS50011"/>
    </source>
</evidence>
<keyword evidence="6" id="KW-0732">Signal</keyword>
<evidence type="ECO:0000256" key="1">
    <source>
        <dbReference type="ARBA" id="ARBA00004479"/>
    </source>
</evidence>
<evidence type="ECO:0000256" key="9">
    <source>
        <dbReference type="ARBA" id="ARBA00022840"/>
    </source>
</evidence>
<keyword evidence="9 16" id="KW-0067">ATP-binding</keyword>
<evidence type="ECO:0000256" key="16">
    <source>
        <dbReference type="PROSITE-ProRule" id="PRU10141"/>
    </source>
</evidence>
<reference evidence="20 21" key="1">
    <citation type="journal article" date="2017" name="Nature">
        <title>The Apostasia genome and the evolution of orchids.</title>
        <authorList>
            <person name="Zhang G.Q."/>
            <person name="Liu K.W."/>
            <person name="Li Z."/>
            <person name="Lohaus R."/>
            <person name="Hsiao Y.Y."/>
            <person name="Niu S.C."/>
            <person name="Wang J.Y."/>
            <person name="Lin Y.C."/>
            <person name="Xu Q."/>
            <person name="Chen L.J."/>
            <person name="Yoshida K."/>
            <person name="Fujiwara S."/>
            <person name="Wang Z.W."/>
            <person name="Zhang Y.Q."/>
            <person name="Mitsuda N."/>
            <person name="Wang M."/>
            <person name="Liu G.H."/>
            <person name="Pecoraro L."/>
            <person name="Huang H.X."/>
            <person name="Xiao X.J."/>
            <person name="Lin M."/>
            <person name="Wu X.Y."/>
            <person name="Wu W.L."/>
            <person name="Chen Y.Y."/>
            <person name="Chang S.B."/>
            <person name="Sakamoto S."/>
            <person name="Ohme-Takagi M."/>
            <person name="Yagi M."/>
            <person name="Zeng S.J."/>
            <person name="Shen C.Y."/>
            <person name="Yeh C.M."/>
            <person name="Luo Y.B."/>
            <person name="Tsai W.C."/>
            <person name="Van de Peer Y."/>
            <person name="Liu Z.J."/>
        </authorList>
    </citation>
    <scope>NUCLEOTIDE SEQUENCE [LARGE SCALE GENOMIC DNA]</scope>
    <source>
        <strain evidence="21">cv. Shenzhen</strain>
        <tissue evidence="20">Stem</tissue>
    </source>
</reference>
<evidence type="ECO:0000256" key="8">
    <source>
        <dbReference type="ARBA" id="ARBA00022777"/>
    </source>
</evidence>
<dbReference type="EC" id="2.7.11.1" evidence="2"/>
<gene>
    <name evidence="20" type="ORF">AXF42_Ash018079</name>
</gene>